<comment type="caution">
    <text evidence="1">The sequence shown here is derived from an EMBL/GenBank/DDBJ whole genome shotgun (WGS) entry which is preliminary data.</text>
</comment>
<feature type="non-terminal residue" evidence="1">
    <location>
        <position position="57"/>
    </location>
</feature>
<gene>
    <name evidence="1" type="ORF">HPB47_008441</name>
</gene>
<protein>
    <submittedName>
        <fullName evidence="1">Uncharacterized protein</fullName>
    </submittedName>
</protein>
<name>A0AC60P520_IXOPE</name>
<accession>A0AC60P520</accession>
<reference evidence="1 2" key="1">
    <citation type="journal article" date="2020" name="Cell">
        <title>Large-Scale Comparative Analyses of Tick Genomes Elucidate Their Genetic Diversity and Vector Capacities.</title>
        <authorList>
            <consortium name="Tick Genome and Microbiome Consortium (TIGMIC)"/>
            <person name="Jia N."/>
            <person name="Wang J."/>
            <person name="Shi W."/>
            <person name="Du L."/>
            <person name="Sun Y."/>
            <person name="Zhan W."/>
            <person name="Jiang J.F."/>
            <person name="Wang Q."/>
            <person name="Zhang B."/>
            <person name="Ji P."/>
            <person name="Bell-Sakyi L."/>
            <person name="Cui X.M."/>
            <person name="Yuan T.T."/>
            <person name="Jiang B.G."/>
            <person name="Yang W.F."/>
            <person name="Lam T.T."/>
            <person name="Chang Q.C."/>
            <person name="Ding S.J."/>
            <person name="Wang X.J."/>
            <person name="Zhu J.G."/>
            <person name="Ruan X.D."/>
            <person name="Zhao L."/>
            <person name="Wei J.T."/>
            <person name="Ye R.Z."/>
            <person name="Que T.C."/>
            <person name="Du C.H."/>
            <person name="Zhou Y.H."/>
            <person name="Cheng J.X."/>
            <person name="Dai P.F."/>
            <person name="Guo W.B."/>
            <person name="Han X.H."/>
            <person name="Huang E.J."/>
            <person name="Li L.F."/>
            <person name="Wei W."/>
            <person name="Gao Y.C."/>
            <person name="Liu J.Z."/>
            <person name="Shao H.Z."/>
            <person name="Wang X."/>
            <person name="Wang C.C."/>
            <person name="Yang T.C."/>
            <person name="Huo Q.B."/>
            <person name="Li W."/>
            <person name="Chen H.Y."/>
            <person name="Chen S.E."/>
            <person name="Zhou L.G."/>
            <person name="Ni X.B."/>
            <person name="Tian J.H."/>
            <person name="Sheng Y."/>
            <person name="Liu T."/>
            <person name="Pan Y.S."/>
            <person name="Xia L.Y."/>
            <person name="Li J."/>
            <person name="Zhao F."/>
            <person name="Cao W.C."/>
        </authorList>
    </citation>
    <scope>NUCLEOTIDE SEQUENCE [LARGE SCALE GENOMIC DNA]</scope>
    <source>
        <strain evidence="1">Iper-2018</strain>
    </source>
</reference>
<organism evidence="1 2">
    <name type="scientific">Ixodes persulcatus</name>
    <name type="common">Taiga tick</name>
    <dbReference type="NCBI Taxonomy" id="34615"/>
    <lineage>
        <taxon>Eukaryota</taxon>
        <taxon>Metazoa</taxon>
        <taxon>Ecdysozoa</taxon>
        <taxon>Arthropoda</taxon>
        <taxon>Chelicerata</taxon>
        <taxon>Arachnida</taxon>
        <taxon>Acari</taxon>
        <taxon>Parasitiformes</taxon>
        <taxon>Ixodida</taxon>
        <taxon>Ixodoidea</taxon>
        <taxon>Ixodidae</taxon>
        <taxon>Ixodinae</taxon>
        <taxon>Ixodes</taxon>
    </lineage>
</organism>
<sequence>EHVAAKWKCDRSEITLKAAYKLTRAHIYSNGLEKMRVDLDLSSVCPLMLRAFTVHQK</sequence>
<dbReference type="Proteomes" id="UP000805193">
    <property type="component" value="Unassembled WGS sequence"/>
</dbReference>
<evidence type="ECO:0000313" key="1">
    <source>
        <dbReference type="EMBL" id="KAG0414407.1"/>
    </source>
</evidence>
<dbReference type="EMBL" id="JABSTQ010011181">
    <property type="protein sequence ID" value="KAG0414407.1"/>
    <property type="molecule type" value="Genomic_DNA"/>
</dbReference>
<feature type="non-terminal residue" evidence="1">
    <location>
        <position position="1"/>
    </location>
</feature>
<evidence type="ECO:0000313" key="2">
    <source>
        <dbReference type="Proteomes" id="UP000805193"/>
    </source>
</evidence>
<keyword evidence="2" id="KW-1185">Reference proteome</keyword>
<proteinExistence type="predicted"/>